<dbReference type="RefSeq" id="WP_086966300.1">
    <property type="nucleotide sequence ID" value="NZ_FCOJ02000006.1"/>
</dbReference>
<sequence>MNRKIALIALTSAMLAATGVAQAKGCIEGAAVGGVAGHVAGKHGTAGAVGGCAIGHHEASKKDKQAQQANAGNAASAPNSK</sequence>
<accession>A0A157ZUP1</accession>
<feature type="compositionally biased region" description="Low complexity" evidence="1">
    <location>
        <begin position="66"/>
        <end position="81"/>
    </location>
</feature>
<feature type="signal peptide" evidence="2">
    <location>
        <begin position="1"/>
        <end position="23"/>
    </location>
</feature>
<proteinExistence type="predicted"/>
<evidence type="ECO:0000313" key="4">
    <source>
        <dbReference type="Proteomes" id="UP000054596"/>
    </source>
</evidence>
<evidence type="ECO:0000256" key="1">
    <source>
        <dbReference type="SAM" id="MobiDB-lite"/>
    </source>
</evidence>
<evidence type="ECO:0000256" key="2">
    <source>
        <dbReference type="SAM" id="SignalP"/>
    </source>
</evidence>
<organism evidence="3 4">
    <name type="scientific">Caballeronia glebae</name>
    <dbReference type="NCBI Taxonomy" id="1777143"/>
    <lineage>
        <taxon>Bacteria</taxon>
        <taxon>Pseudomonadati</taxon>
        <taxon>Pseudomonadota</taxon>
        <taxon>Betaproteobacteria</taxon>
        <taxon>Burkholderiales</taxon>
        <taxon>Burkholderiaceae</taxon>
        <taxon>Caballeronia</taxon>
    </lineage>
</organism>
<dbReference type="STRING" id="1777143.AWB82_01282"/>
<comment type="caution">
    <text evidence="3">The sequence shown here is derived from an EMBL/GenBank/DDBJ whole genome shotgun (WGS) entry which is preliminary data.</text>
</comment>
<gene>
    <name evidence="3" type="ORF">AWB82_01282</name>
</gene>
<protein>
    <submittedName>
        <fullName evidence="3">Glycine zipper 2TM domain protein</fullName>
    </submittedName>
</protein>
<dbReference type="AlphaFoldDB" id="A0A157ZUP1"/>
<name>A0A157ZUP1_9BURK</name>
<feature type="chain" id="PRO_5007619735" evidence="2">
    <location>
        <begin position="24"/>
        <end position="81"/>
    </location>
</feature>
<keyword evidence="2" id="KW-0732">Signal</keyword>
<keyword evidence="4" id="KW-1185">Reference proteome</keyword>
<dbReference type="EMBL" id="FCOJ02000006">
    <property type="protein sequence ID" value="SAK49203.1"/>
    <property type="molecule type" value="Genomic_DNA"/>
</dbReference>
<dbReference type="Proteomes" id="UP000054596">
    <property type="component" value="Unassembled WGS sequence"/>
</dbReference>
<feature type="region of interest" description="Disordered" evidence="1">
    <location>
        <begin position="57"/>
        <end position="81"/>
    </location>
</feature>
<evidence type="ECO:0000313" key="3">
    <source>
        <dbReference type="EMBL" id="SAK49203.1"/>
    </source>
</evidence>
<reference evidence="3" key="1">
    <citation type="submission" date="2016-01" db="EMBL/GenBank/DDBJ databases">
        <authorList>
            <person name="Peeters C."/>
        </authorList>
    </citation>
    <scope>NUCLEOTIDE SEQUENCE [LARGE SCALE GENOMIC DNA]</scope>
    <source>
        <strain evidence="3">LMG 29325</strain>
    </source>
</reference>